<name>A0A7J7E9X6_DICBM</name>
<dbReference type="Proteomes" id="UP000551758">
    <property type="component" value="Unassembled WGS sequence"/>
</dbReference>
<dbReference type="AlphaFoldDB" id="A0A7J7E9X6"/>
<sequence>MRANRRRDHDDARRCSPHFNWGPWLSSPPCFISSGSCLDDSNPFQCLAVTQRNGDCDVSEPGAAGRERGGQRGGTVPSCGGSALRAPAARTPARPHSRLRLLSPVPLSGHVDLLVVRSRHLPTTSMRLHDGAVPGATKAP</sequence>
<accession>A0A7J7E9X6</accession>
<evidence type="ECO:0000313" key="2">
    <source>
        <dbReference type="EMBL" id="KAF5912640.1"/>
    </source>
</evidence>
<reference evidence="2 3" key="1">
    <citation type="journal article" date="2020" name="Mol. Biol. Evol.">
        <title>Interspecific Gene Flow and the Evolution of Specialization in Black and White Rhinoceros.</title>
        <authorList>
            <person name="Moodley Y."/>
            <person name="Westbury M.V."/>
            <person name="Russo I.M."/>
            <person name="Gopalakrishnan S."/>
            <person name="Rakotoarivelo A."/>
            <person name="Olsen R.A."/>
            <person name="Prost S."/>
            <person name="Tunstall T."/>
            <person name="Ryder O.A."/>
            <person name="Dalen L."/>
            <person name="Bruford M.W."/>
        </authorList>
    </citation>
    <scope>NUCLEOTIDE SEQUENCE [LARGE SCALE GENOMIC DNA]</scope>
    <source>
        <strain evidence="2">SBR-YM</strain>
        <tissue evidence="2">Skin</tissue>
    </source>
</reference>
<evidence type="ECO:0000313" key="3">
    <source>
        <dbReference type="Proteomes" id="UP000551758"/>
    </source>
</evidence>
<protein>
    <submittedName>
        <fullName evidence="2">Uncharacterized protein</fullName>
    </submittedName>
</protein>
<comment type="caution">
    <text evidence="2">The sequence shown here is derived from an EMBL/GenBank/DDBJ whole genome shotgun (WGS) entry which is preliminary data.</text>
</comment>
<organism evidence="2 3">
    <name type="scientific">Diceros bicornis minor</name>
    <name type="common">South-central black rhinoceros</name>
    <dbReference type="NCBI Taxonomy" id="77932"/>
    <lineage>
        <taxon>Eukaryota</taxon>
        <taxon>Metazoa</taxon>
        <taxon>Chordata</taxon>
        <taxon>Craniata</taxon>
        <taxon>Vertebrata</taxon>
        <taxon>Euteleostomi</taxon>
        <taxon>Mammalia</taxon>
        <taxon>Eutheria</taxon>
        <taxon>Laurasiatheria</taxon>
        <taxon>Perissodactyla</taxon>
        <taxon>Rhinocerotidae</taxon>
        <taxon>Diceros</taxon>
    </lineage>
</organism>
<feature type="region of interest" description="Disordered" evidence="1">
    <location>
        <begin position="55"/>
        <end position="97"/>
    </location>
</feature>
<dbReference type="EMBL" id="JACDTQ010003801">
    <property type="protein sequence ID" value="KAF5912640.1"/>
    <property type="molecule type" value="Genomic_DNA"/>
</dbReference>
<gene>
    <name evidence="2" type="ORF">HPG69_007628</name>
</gene>
<keyword evidence="3" id="KW-1185">Reference proteome</keyword>
<evidence type="ECO:0000256" key="1">
    <source>
        <dbReference type="SAM" id="MobiDB-lite"/>
    </source>
</evidence>
<proteinExistence type="predicted"/>
<feature type="compositionally biased region" description="Low complexity" evidence="1">
    <location>
        <begin position="83"/>
        <end position="92"/>
    </location>
</feature>